<feature type="transmembrane region" description="Helical" evidence="5">
    <location>
        <begin position="55"/>
        <end position="79"/>
    </location>
</feature>
<evidence type="ECO:0000313" key="7">
    <source>
        <dbReference type="EMBL" id="ACX51706.1"/>
    </source>
</evidence>
<dbReference type="GO" id="GO:0043190">
    <property type="term" value="C:ATP-binding cassette (ABC) transporter complex"/>
    <property type="evidence" value="ECO:0007669"/>
    <property type="project" value="InterPro"/>
</dbReference>
<feature type="transmembrane region" description="Helical" evidence="5">
    <location>
        <begin position="131"/>
        <end position="154"/>
    </location>
</feature>
<keyword evidence="8" id="KW-1185">Reference proteome</keyword>
<name>C9RBS9_AMMDK</name>
<feature type="domain" description="ABC transmembrane type-2" evidence="6">
    <location>
        <begin position="20"/>
        <end position="242"/>
    </location>
</feature>
<dbReference type="OrthoDB" id="111284at2"/>
<dbReference type="PRINTS" id="PR00164">
    <property type="entry name" value="ABC2TRNSPORT"/>
</dbReference>
<sequence length="244" mass="26957">MDFYAVLWRELVVLKRGFWKFFASRLVNPLLYLIAFGWGIGRSVQMPQGSYLEFVIPGIVALSAMTTSFGAAGTPLNMARLYHKTLEEYLIAPVSTFSFVLGRVLAATLRGLIAALIILGLALLFKTKLAIGGTFLLILFLTCFLFSALGVVAAMTINSHEDMANFTTFIIMPMSFLCGTFFSTAKLPPGVRQLIEILPLTHTNLALRELGTHGPFPWLSLGVLVFYSVLFFVLACYAVKHSRD</sequence>
<evidence type="ECO:0000256" key="5">
    <source>
        <dbReference type="RuleBase" id="RU361157"/>
    </source>
</evidence>
<keyword evidence="2 5" id="KW-0812">Transmembrane</keyword>
<evidence type="ECO:0000313" key="8">
    <source>
        <dbReference type="Proteomes" id="UP000002620"/>
    </source>
</evidence>
<comment type="similarity">
    <text evidence="5">Belongs to the ABC-2 integral membrane protein family.</text>
</comment>
<dbReference type="HOGENOM" id="CLU_039483_3_2_9"/>
<evidence type="ECO:0000256" key="4">
    <source>
        <dbReference type="ARBA" id="ARBA00023136"/>
    </source>
</evidence>
<reference evidence="7 8" key="1">
    <citation type="submission" date="2009-10" db="EMBL/GenBank/DDBJ databases">
        <title>Complete sequence of chromosome of Ammonifex degensii KC4.</title>
        <authorList>
            <consortium name="US DOE Joint Genome Institute"/>
            <person name="Kerfeld C."/>
            <person name="Goodner B."/>
            <person name="Huber H."/>
            <person name="Stetter K."/>
            <person name="Lucas S."/>
            <person name="Copeland A."/>
            <person name="Lapidus A."/>
            <person name="Glavina del Rio T."/>
            <person name="Dalin E."/>
            <person name="Tice H."/>
            <person name="Bruce D."/>
            <person name="Goodwin L."/>
            <person name="Pitluck S."/>
            <person name="Saunders E."/>
            <person name="Brettin T."/>
            <person name="Detter J.C."/>
            <person name="Han C."/>
            <person name="Larimer F."/>
            <person name="Land M."/>
            <person name="Hauser L."/>
            <person name="Kyrpides N."/>
            <person name="Ovchinnikova G."/>
            <person name="Richardson P."/>
        </authorList>
    </citation>
    <scope>NUCLEOTIDE SEQUENCE [LARGE SCALE GENOMIC DNA]</scope>
    <source>
        <strain evidence="8">DSM 10501 / KC4</strain>
    </source>
</reference>
<dbReference type="InterPro" id="IPR000412">
    <property type="entry name" value="ABC_2_transport"/>
</dbReference>
<dbReference type="InterPro" id="IPR052522">
    <property type="entry name" value="ABC-2_transport_permease"/>
</dbReference>
<evidence type="ECO:0000256" key="1">
    <source>
        <dbReference type="ARBA" id="ARBA00004141"/>
    </source>
</evidence>
<dbReference type="STRING" id="429009.Adeg_0558"/>
<evidence type="ECO:0000256" key="3">
    <source>
        <dbReference type="ARBA" id="ARBA00022989"/>
    </source>
</evidence>
<dbReference type="KEGG" id="adg:Adeg_0558"/>
<evidence type="ECO:0000259" key="6">
    <source>
        <dbReference type="PROSITE" id="PS51012"/>
    </source>
</evidence>
<keyword evidence="4 5" id="KW-0472">Membrane</keyword>
<keyword evidence="5" id="KW-0813">Transport</keyword>
<dbReference type="AlphaFoldDB" id="C9RBS9"/>
<dbReference type="InterPro" id="IPR013525">
    <property type="entry name" value="ABC2_TM"/>
</dbReference>
<feature type="transmembrane region" description="Helical" evidence="5">
    <location>
        <begin position="21"/>
        <end position="40"/>
    </location>
</feature>
<gene>
    <name evidence="7" type="ordered locus">Adeg_0558</name>
</gene>
<dbReference type="PIRSF" id="PIRSF006648">
    <property type="entry name" value="DrrB"/>
    <property type="match status" value="1"/>
</dbReference>
<dbReference type="PROSITE" id="PS51012">
    <property type="entry name" value="ABC_TM2"/>
    <property type="match status" value="1"/>
</dbReference>
<organism evidence="7 8">
    <name type="scientific">Ammonifex degensii (strain DSM 10501 / KC4)</name>
    <dbReference type="NCBI Taxonomy" id="429009"/>
    <lineage>
        <taxon>Bacteria</taxon>
        <taxon>Bacillati</taxon>
        <taxon>Bacillota</taxon>
        <taxon>Clostridia</taxon>
        <taxon>Thermoanaerobacterales</taxon>
        <taxon>Thermoanaerobacteraceae</taxon>
        <taxon>Ammonifex</taxon>
    </lineage>
</organism>
<dbReference type="Pfam" id="PF01061">
    <property type="entry name" value="ABC2_membrane"/>
    <property type="match status" value="1"/>
</dbReference>
<feature type="transmembrane region" description="Helical" evidence="5">
    <location>
        <begin position="166"/>
        <end position="185"/>
    </location>
</feature>
<keyword evidence="3 5" id="KW-1133">Transmembrane helix</keyword>
<dbReference type="InterPro" id="IPR047817">
    <property type="entry name" value="ABC2_TM_bact-type"/>
</dbReference>
<dbReference type="PANTHER" id="PTHR43332">
    <property type="entry name" value="INNER MEMBRANE TRANSPORT PERMEASE YADH-RELATED"/>
    <property type="match status" value="1"/>
</dbReference>
<dbReference type="eggNOG" id="COG0842">
    <property type="taxonomic scope" value="Bacteria"/>
</dbReference>
<dbReference type="RefSeq" id="WP_015738584.1">
    <property type="nucleotide sequence ID" value="NC_013385.1"/>
</dbReference>
<dbReference type="EMBL" id="CP001785">
    <property type="protein sequence ID" value="ACX51706.1"/>
    <property type="molecule type" value="Genomic_DNA"/>
</dbReference>
<feature type="transmembrane region" description="Helical" evidence="5">
    <location>
        <begin position="100"/>
        <end position="125"/>
    </location>
</feature>
<comment type="subcellular location">
    <subcellularLocation>
        <location evidence="5">Cell membrane</location>
        <topology evidence="5">Multi-pass membrane protein</topology>
    </subcellularLocation>
    <subcellularLocation>
        <location evidence="1">Membrane</location>
        <topology evidence="1">Multi-pass membrane protein</topology>
    </subcellularLocation>
</comment>
<proteinExistence type="inferred from homology"/>
<evidence type="ECO:0000256" key="2">
    <source>
        <dbReference type="ARBA" id="ARBA00022692"/>
    </source>
</evidence>
<protein>
    <recommendedName>
        <fullName evidence="5">Transport permease protein</fullName>
    </recommendedName>
</protein>
<dbReference type="PANTHER" id="PTHR43332:SF2">
    <property type="entry name" value="INNER MEMBRANE TRANSPORT PERMEASE YADH"/>
    <property type="match status" value="1"/>
</dbReference>
<accession>C9RBS9</accession>
<dbReference type="GO" id="GO:0140359">
    <property type="term" value="F:ABC-type transporter activity"/>
    <property type="evidence" value="ECO:0007669"/>
    <property type="project" value="InterPro"/>
</dbReference>
<dbReference type="Proteomes" id="UP000002620">
    <property type="component" value="Chromosome"/>
</dbReference>
<feature type="transmembrane region" description="Helical" evidence="5">
    <location>
        <begin position="218"/>
        <end position="239"/>
    </location>
</feature>
<keyword evidence="5" id="KW-1003">Cell membrane</keyword>